<gene>
    <name evidence="2" type="ORF">AVEN_195263_1</name>
</gene>
<feature type="transmembrane region" description="Helical" evidence="1">
    <location>
        <begin position="67"/>
        <end position="88"/>
    </location>
</feature>
<dbReference type="Proteomes" id="UP000499080">
    <property type="component" value="Unassembled WGS sequence"/>
</dbReference>
<reference evidence="2 3" key="1">
    <citation type="journal article" date="2019" name="Sci. Rep.">
        <title>Orb-weaving spider Araneus ventricosus genome elucidates the spidroin gene catalogue.</title>
        <authorList>
            <person name="Kono N."/>
            <person name="Nakamura H."/>
            <person name="Ohtoshi R."/>
            <person name="Moran D.A.P."/>
            <person name="Shinohara A."/>
            <person name="Yoshida Y."/>
            <person name="Fujiwara M."/>
            <person name="Mori M."/>
            <person name="Tomita M."/>
            <person name="Arakawa K."/>
        </authorList>
    </citation>
    <scope>NUCLEOTIDE SEQUENCE [LARGE SCALE GENOMIC DNA]</scope>
</reference>
<keyword evidence="1" id="KW-0472">Membrane</keyword>
<keyword evidence="1" id="KW-0812">Transmembrane</keyword>
<dbReference type="EMBL" id="BGPR01053314">
    <property type="protein sequence ID" value="GBO30126.1"/>
    <property type="molecule type" value="Genomic_DNA"/>
</dbReference>
<name>A0A4Y2W0Q4_ARAVE</name>
<proteinExistence type="predicted"/>
<protein>
    <submittedName>
        <fullName evidence="2">Uncharacterized protein</fullName>
    </submittedName>
</protein>
<keyword evidence="3" id="KW-1185">Reference proteome</keyword>
<accession>A0A4Y2W0Q4</accession>
<feature type="transmembrane region" description="Helical" evidence="1">
    <location>
        <begin position="38"/>
        <end position="61"/>
    </location>
</feature>
<organism evidence="2 3">
    <name type="scientific">Araneus ventricosus</name>
    <name type="common">Orbweaver spider</name>
    <name type="synonym">Epeira ventricosa</name>
    <dbReference type="NCBI Taxonomy" id="182803"/>
    <lineage>
        <taxon>Eukaryota</taxon>
        <taxon>Metazoa</taxon>
        <taxon>Ecdysozoa</taxon>
        <taxon>Arthropoda</taxon>
        <taxon>Chelicerata</taxon>
        <taxon>Arachnida</taxon>
        <taxon>Araneae</taxon>
        <taxon>Araneomorphae</taxon>
        <taxon>Entelegynae</taxon>
        <taxon>Araneoidea</taxon>
        <taxon>Araneidae</taxon>
        <taxon>Araneus</taxon>
    </lineage>
</organism>
<evidence type="ECO:0000313" key="2">
    <source>
        <dbReference type="EMBL" id="GBO30126.1"/>
    </source>
</evidence>
<dbReference type="AlphaFoldDB" id="A0A4Y2W0Q4"/>
<sequence>MQCAVILPTLRYAASFSDGGGSFGGRCHGDQRMVLRRLFMVMTAGATIWRWLVAAGTGIFGADTLAAFGRAACGDILMMTAYLLYIAWVCRYLELCADIGC</sequence>
<comment type="caution">
    <text evidence="2">The sequence shown here is derived from an EMBL/GenBank/DDBJ whole genome shotgun (WGS) entry which is preliminary data.</text>
</comment>
<evidence type="ECO:0000256" key="1">
    <source>
        <dbReference type="SAM" id="Phobius"/>
    </source>
</evidence>
<keyword evidence="1" id="KW-1133">Transmembrane helix</keyword>
<evidence type="ECO:0000313" key="3">
    <source>
        <dbReference type="Proteomes" id="UP000499080"/>
    </source>
</evidence>